<accession>A0A9X3RT19</accession>
<feature type="domain" description="DUF5979" evidence="3">
    <location>
        <begin position="704"/>
        <end position="825"/>
    </location>
</feature>
<dbReference type="EMBL" id="JAKMUU010000001">
    <property type="protein sequence ID" value="MCZ9306576.1"/>
    <property type="molecule type" value="Genomic_DNA"/>
</dbReference>
<evidence type="ECO:0000256" key="2">
    <source>
        <dbReference type="SAM" id="Phobius"/>
    </source>
</evidence>
<evidence type="ECO:0000313" key="5">
    <source>
        <dbReference type="Proteomes" id="UP001146430"/>
    </source>
</evidence>
<gene>
    <name evidence="4" type="ORF">L8V01_03640</name>
</gene>
<feature type="compositionally biased region" description="Basic and acidic residues" evidence="1">
    <location>
        <begin position="1012"/>
        <end position="1031"/>
    </location>
</feature>
<feature type="transmembrane region" description="Helical" evidence="2">
    <location>
        <begin position="15"/>
        <end position="35"/>
    </location>
</feature>
<feature type="transmembrane region" description="Helical" evidence="2">
    <location>
        <begin position="1952"/>
        <end position="1971"/>
    </location>
</feature>
<feature type="domain" description="DUF5979" evidence="3">
    <location>
        <begin position="1655"/>
        <end position="1720"/>
    </location>
</feature>
<keyword evidence="2" id="KW-1133">Transmembrane helix</keyword>
<feature type="domain" description="DUF5979" evidence="3">
    <location>
        <begin position="447"/>
        <end position="573"/>
    </location>
</feature>
<protein>
    <submittedName>
        <fullName evidence="4">DUF5979 domain-containing protein</fullName>
    </submittedName>
</protein>
<dbReference type="NCBIfam" id="TIGR01167">
    <property type="entry name" value="LPXTG_anchor"/>
    <property type="match status" value="1"/>
</dbReference>
<keyword evidence="2" id="KW-0812">Transmembrane</keyword>
<dbReference type="Proteomes" id="UP001146430">
    <property type="component" value="Unassembled WGS sequence"/>
</dbReference>
<name>A0A9X3RT19_9CORY</name>
<dbReference type="Pfam" id="PF19407">
    <property type="entry name" value="DUF5979"/>
    <property type="match status" value="6"/>
</dbReference>
<evidence type="ECO:0000313" key="4">
    <source>
        <dbReference type="EMBL" id="MCZ9306576.1"/>
    </source>
</evidence>
<dbReference type="InterPro" id="IPR046022">
    <property type="entry name" value="DUF5979"/>
</dbReference>
<evidence type="ECO:0000256" key="1">
    <source>
        <dbReference type="SAM" id="MobiDB-lite"/>
    </source>
</evidence>
<comment type="caution">
    <text evidence="4">The sequence shown here is derived from an EMBL/GenBank/DDBJ whole genome shotgun (WGS) entry which is preliminary data.</text>
</comment>
<evidence type="ECO:0000259" key="3">
    <source>
        <dbReference type="Pfam" id="PF19407"/>
    </source>
</evidence>
<feature type="region of interest" description="Disordered" evidence="1">
    <location>
        <begin position="1004"/>
        <end position="1031"/>
    </location>
</feature>
<feature type="region of interest" description="Disordered" evidence="1">
    <location>
        <begin position="1727"/>
        <end position="1779"/>
    </location>
</feature>
<reference evidence="4" key="1">
    <citation type="submission" date="2022-02" db="EMBL/GenBank/DDBJ databases">
        <title>Corynebacterium sp. from urogenital microbiome.</title>
        <authorList>
            <person name="Cappelli E.A."/>
            <person name="Ribeiro T.G."/>
            <person name="Peixe L."/>
        </authorList>
    </citation>
    <scope>NUCLEOTIDE SEQUENCE</scope>
    <source>
        <strain evidence="4">C8Ua_181</strain>
    </source>
</reference>
<feature type="compositionally biased region" description="Low complexity" evidence="1">
    <location>
        <begin position="1739"/>
        <end position="1751"/>
    </location>
</feature>
<sequence length="1979" mass="212773">MAHFATQPLFSRRPILTRLLAFVMSMIVAVAVLVLPQTAPRAEAADPTSSDGVGFGDCDFRKGKGEIEPWASQICWLDLSDMVSPVNVVNSNSTAAPVHKRKVVGDYTIEFDYEIVSKNSQTTFSALPNPSWNQSIFGKPGFFDKQEGNSTKDVLQMNGSGSPFVRLKMRNIVVKRTGVNAPLSNYRFAVADAESTGAGGIGEMISVDGGTVTPPTELRAGNEKKACEQQFGAGNEPKNSAWAPLSDGSKRGFVCHSTETDAHSSWVVGVDKPQNMEISMASLASGKQAIAIGVAMSRVNFGSADSMAKVESSFEKEATNQSRTASYTPFLRDGQATTDLPNPANGYTTVMRKLGTDGTAQDQLGFRSQTSPKEKAFDRYNPVWQCTLTPTSGSAENINIKEGSVPSGYELKKDTATGTSTLLLPSSERRQPKCSVTWEAKYKPASLTLRKDVKGSAANFSEIQLQKFTLHYKCTAPSSDFSAAYPDVKLEDDVRLERGTETTINTLPKGSTCTVTENFADGGKPGEGIDFKLDWNAGQATGDVNTPVTVKLDSTGSNTDGRATGSAAAQNNYDYKKATLKLSKRILGDPVKDGKIGGTYRFGIRCQGTNMGQREVTLDLTEAAPSNSVDIPDLPVGRDCTVTPLTDLSEQQRETMKFAGRIGSLDGQRIKPDESGDYHFTLPAKGATRELHFDTSYDYLTAPFVIRKEISGLAAGNEDVRALDYQVNYRCIADGKNISEGKVTLSHDGDEKSVGDVRVNADCMVWEDEPSDTATALFKGAKIRSSDGGDQSTELSNAEAKNKKVTTIHKVSGQDRNLVTVTNIFDPKLGTVSLNKVVESEVNGTIPDSYTFTYRCGTRNISGADGKARSVALTGKVVVPANGTAQLVSDDSADANLLNDQGGKLGVPYGNDCTFTEETPNVAGGMIFNTDADNVKTTVNAAENTATVTNRFTPAGKGLTVSLRATGQESLFPESLAYSLTCDNGFSTKFDLKPGDRLEIPAADVPEGTNCRLEETGDSDSRTSRGGEEYPIKSDAEYLYAADEDAGSNIGNGKEFTIGEQSTMDVHHDYGFVQANINDSKRVEFDDPNSLISEQRREIKSNRVFPVELVCTNPDGTAGVHVSTTVQQGKETAPISVNVGSKCEITEGETTTARGITLQKAISVNGSDVNDGVADFSVNSTDDVDIVLTNTYKRRTTDIELTKRAVLPSDSIRDQYKNAGKDLQDALYDHKFDLVCRDPETGDEAVLQQQSGAIKGEGKALFEGVPVGADCQITGDHFGSLNLKMNDGTDDLNAYLRPAYVDWVVDRAGGNAYPDQELKDDQTTSPSFFTVDEAGDNRVRLDNHYEYETSKVKISKDLVGREGNLKEVPDDYAFNFTMQCKAIGYQTNNIGEDSFIPEKLRPNSKYILPSALKKSEFKDSGSDGDDQVLSFASDEAVVPAGSFCRFVEQDSTNTPSALRIAPDERAVSGYSPEPNAEGAKDLHFVNRVERRTAPVRLVVNNFGYLAGTNPQGYTADVVCKDPANSIVNRSFPLSAVGSEEIAKTDLAPRGGQTVALPVGSECELKLGGPALEPRGQLEVTAGARTPLTQYATWLNNSRQGGSGSLADISRNEVTKDNKKDSYTFTTPADLPSTEEDLVIGTDIYHPRAHYDATFTKEAVGQVGKDATFHFRQVCSDPTDAASPQNNEFSLRSGQSHTISNIPVDGNCTVFETDDGVENSDSIFQISNSGDLIEPDAPQSSGSATNGGASASDAKAEPTRPISFTVRPVDNGTDTSRSGDRWTLTAENKFAAFSVKKSIEGTPLGKLTGDLFDTTLLPSKAQNMKMSYEVTNDGAYDLRDFRVTDASLAGLTVSKDGKSAKVGANGVIPTEVCAPPKSLKEGSTFSCSFEVAIPVGENETYHYPEDGEPKVEVTATANDNGYQLKASASDSQGALRPSGLIGGLLPETGMQTLIWVLVLGLLLLGFGLWRYLRRSDEDES</sequence>
<feature type="domain" description="DUF5979" evidence="3">
    <location>
        <begin position="581"/>
        <end position="651"/>
    </location>
</feature>
<dbReference type="RefSeq" id="WP_269945778.1">
    <property type="nucleotide sequence ID" value="NZ_JAKMUU010000001.1"/>
</dbReference>
<feature type="domain" description="DUF5979" evidence="3">
    <location>
        <begin position="832"/>
        <end position="953"/>
    </location>
</feature>
<feature type="domain" description="DUF5979" evidence="3">
    <location>
        <begin position="1100"/>
        <end position="1193"/>
    </location>
</feature>
<organism evidence="4 5">
    <name type="scientific">Corynebacterium curieae</name>
    <dbReference type="NCBI Taxonomy" id="2913500"/>
    <lineage>
        <taxon>Bacteria</taxon>
        <taxon>Bacillati</taxon>
        <taxon>Actinomycetota</taxon>
        <taxon>Actinomycetes</taxon>
        <taxon>Mycobacteriales</taxon>
        <taxon>Corynebacteriaceae</taxon>
        <taxon>Corynebacterium</taxon>
    </lineage>
</organism>
<proteinExistence type="predicted"/>
<keyword evidence="2" id="KW-0472">Membrane</keyword>